<feature type="domain" description="Peptidase M48" evidence="9">
    <location>
        <begin position="129"/>
        <end position="198"/>
    </location>
</feature>
<dbReference type="PANTHER" id="PTHR34978:SF3">
    <property type="entry name" value="SLR0241 PROTEIN"/>
    <property type="match status" value="1"/>
</dbReference>
<dbReference type="EMBL" id="SOFG01000009">
    <property type="protein sequence ID" value="TFB88316.1"/>
    <property type="molecule type" value="Genomic_DNA"/>
</dbReference>
<protein>
    <submittedName>
        <fullName evidence="10">M56 family peptidase</fullName>
    </submittedName>
</protein>
<keyword evidence="11" id="KW-1185">Reference proteome</keyword>
<keyword evidence="2" id="KW-0479">Metal-binding</keyword>
<evidence type="ECO:0000256" key="6">
    <source>
        <dbReference type="RuleBase" id="RU003983"/>
    </source>
</evidence>
<dbReference type="Gene3D" id="3.30.2010.10">
    <property type="entry name" value="Metalloproteases ('zincins'), catalytic domain"/>
    <property type="match status" value="1"/>
</dbReference>
<keyword evidence="4 6" id="KW-0862">Zinc</keyword>
<keyword evidence="8" id="KW-0812">Transmembrane</keyword>
<keyword evidence="8" id="KW-1133">Transmembrane helix</keyword>
<evidence type="ECO:0000256" key="8">
    <source>
        <dbReference type="SAM" id="Phobius"/>
    </source>
</evidence>
<dbReference type="Proteomes" id="UP000297608">
    <property type="component" value="Unassembled WGS sequence"/>
</dbReference>
<keyword evidence="3 6" id="KW-0378">Hydrolase</keyword>
<evidence type="ECO:0000259" key="9">
    <source>
        <dbReference type="Pfam" id="PF01435"/>
    </source>
</evidence>
<accession>A0ABY2IHQ7</accession>
<evidence type="ECO:0000256" key="4">
    <source>
        <dbReference type="ARBA" id="ARBA00022833"/>
    </source>
</evidence>
<feature type="transmembrane region" description="Helical" evidence="8">
    <location>
        <begin position="286"/>
        <end position="308"/>
    </location>
</feature>
<dbReference type="Pfam" id="PF01435">
    <property type="entry name" value="Peptidase_M48"/>
    <property type="match status" value="1"/>
</dbReference>
<evidence type="ECO:0000256" key="7">
    <source>
        <dbReference type="SAM" id="MobiDB-lite"/>
    </source>
</evidence>
<evidence type="ECO:0000256" key="5">
    <source>
        <dbReference type="ARBA" id="ARBA00023049"/>
    </source>
</evidence>
<evidence type="ECO:0000313" key="10">
    <source>
        <dbReference type="EMBL" id="TFB88316.1"/>
    </source>
</evidence>
<evidence type="ECO:0000256" key="2">
    <source>
        <dbReference type="ARBA" id="ARBA00022723"/>
    </source>
</evidence>
<gene>
    <name evidence="10" type="ORF">E3O44_06525</name>
</gene>
<dbReference type="RefSeq" id="WP_134533673.1">
    <property type="nucleotide sequence ID" value="NZ_SOFG01000009.1"/>
</dbReference>
<feature type="region of interest" description="Disordered" evidence="7">
    <location>
        <begin position="327"/>
        <end position="348"/>
    </location>
</feature>
<organism evidence="10 11">
    <name type="scientific">Cryobacterium algoricola</name>
    <dbReference type="NCBI Taxonomy" id="1259183"/>
    <lineage>
        <taxon>Bacteria</taxon>
        <taxon>Bacillati</taxon>
        <taxon>Actinomycetota</taxon>
        <taxon>Actinomycetes</taxon>
        <taxon>Micrococcales</taxon>
        <taxon>Microbacteriaceae</taxon>
        <taxon>Cryobacterium</taxon>
    </lineage>
</organism>
<evidence type="ECO:0000256" key="1">
    <source>
        <dbReference type="ARBA" id="ARBA00022670"/>
    </source>
</evidence>
<evidence type="ECO:0000256" key="3">
    <source>
        <dbReference type="ARBA" id="ARBA00022801"/>
    </source>
</evidence>
<proteinExistence type="inferred from homology"/>
<sequence>MIVAITLTVYAIALSAAVPRLLLRANWVDRAPRLAIASWQALTVAVVGSLALAGLSFAIPVAGLGGKGIIDVLQACAMALQQHYSTPTGAAVGIGGALLACSVITRCFWGLASTGARMSRERNAHRRVLDMVGRPDIDRDIVILDSTEAAVYCMPGIHRRTVVTTAALHALTDEELIAVLAHERAHLTERHDLALAFSVALSQAFHGLPPFQLAARETARLVELRADDVAAARTHRLTVAAALLAVAAVPPRAVPAVALGAAGTGAAARVRRLLPPRQSVGRLPTCAAAVAIVLLLIAPGLALGWPAVTSADHVLCPLAPATSLSSSLSPTSGSAPAPAPASASAAHAPCSVDSMDDFRFSS</sequence>
<comment type="caution">
    <text evidence="10">The sequence shown here is derived from an EMBL/GenBank/DDBJ whole genome shotgun (WGS) entry which is preliminary data.</text>
</comment>
<dbReference type="InterPro" id="IPR001915">
    <property type="entry name" value="Peptidase_M48"/>
</dbReference>
<comment type="similarity">
    <text evidence="6">Belongs to the peptidase M48 family.</text>
</comment>
<reference evidence="10 11" key="1">
    <citation type="submission" date="2019-03" db="EMBL/GenBank/DDBJ databases">
        <title>Genomics of glacier-inhabiting Cryobacterium strains.</title>
        <authorList>
            <person name="Liu Q."/>
            <person name="Xin Y.-H."/>
        </authorList>
    </citation>
    <scope>NUCLEOTIDE SEQUENCE [LARGE SCALE GENOMIC DNA]</scope>
    <source>
        <strain evidence="10 11">MDB2-B</strain>
    </source>
</reference>
<dbReference type="InterPro" id="IPR052173">
    <property type="entry name" value="Beta-lactam_resp_regulator"/>
</dbReference>
<feature type="transmembrane region" description="Helical" evidence="8">
    <location>
        <begin position="39"/>
        <end position="61"/>
    </location>
</feature>
<comment type="cofactor">
    <cofactor evidence="6">
        <name>Zn(2+)</name>
        <dbReference type="ChEBI" id="CHEBI:29105"/>
    </cofactor>
    <text evidence="6">Binds 1 zinc ion per subunit.</text>
</comment>
<name>A0ABY2IHQ7_9MICO</name>
<dbReference type="CDD" id="cd07326">
    <property type="entry name" value="M56_BlaR1_MecR1_like"/>
    <property type="match status" value="1"/>
</dbReference>
<feature type="transmembrane region" description="Helical" evidence="8">
    <location>
        <begin position="90"/>
        <end position="112"/>
    </location>
</feature>
<dbReference type="PANTHER" id="PTHR34978">
    <property type="entry name" value="POSSIBLE SENSOR-TRANSDUCER PROTEIN BLAR"/>
    <property type="match status" value="1"/>
</dbReference>
<keyword evidence="8" id="KW-0472">Membrane</keyword>
<evidence type="ECO:0000313" key="11">
    <source>
        <dbReference type="Proteomes" id="UP000297608"/>
    </source>
</evidence>
<keyword evidence="1 6" id="KW-0645">Protease</keyword>
<keyword evidence="5 6" id="KW-0482">Metalloprotease</keyword>